<protein>
    <submittedName>
        <fullName evidence="1">Uncharacterized protein</fullName>
    </submittedName>
</protein>
<dbReference type="Proteomes" id="UP001642360">
    <property type="component" value="Unassembled WGS sequence"/>
</dbReference>
<dbReference type="EMBL" id="CAUOFW020003782">
    <property type="protein sequence ID" value="CAK9162002.1"/>
    <property type="molecule type" value="Genomic_DNA"/>
</dbReference>
<reference evidence="1 2" key="1">
    <citation type="submission" date="2024-02" db="EMBL/GenBank/DDBJ databases">
        <authorList>
            <person name="Vignale AGUSTIN F."/>
            <person name="Sosa J E."/>
            <person name="Modenutti C."/>
        </authorList>
    </citation>
    <scope>NUCLEOTIDE SEQUENCE [LARGE SCALE GENOMIC DNA]</scope>
</reference>
<dbReference type="AlphaFoldDB" id="A0ABC8SY75"/>
<feature type="non-terminal residue" evidence="1">
    <location>
        <position position="100"/>
    </location>
</feature>
<sequence length="100" mass="11036">MHSQIRRRSRCARLDLPTVRVSLQYAEIVVVPGEEDQRAERSDLGERPAVHTSGVCKEEALGTQAVASPIGQEREACRCMGLPRVPLVCKLGALWRGKQA</sequence>
<accession>A0ABC8SY75</accession>
<evidence type="ECO:0000313" key="2">
    <source>
        <dbReference type="Proteomes" id="UP001642360"/>
    </source>
</evidence>
<keyword evidence="2" id="KW-1185">Reference proteome</keyword>
<organism evidence="1 2">
    <name type="scientific">Ilex paraguariensis</name>
    <name type="common">yerba mate</name>
    <dbReference type="NCBI Taxonomy" id="185542"/>
    <lineage>
        <taxon>Eukaryota</taxon>
        <taxon>Viridiplantae</taxon>
        <taxon>Streptophyta</taxon>
        <taxon>Embryophyta</taxon>
        <taxon>Tracheophyta</taxon>
        <taxon>Spermatophyta</taxon>
        <taxon>Magnoliopsida</taxon>
        <taxon>eudicotyledons</taxon>
        <taxon>Gunneridae</taxon>
        <taxon>Pentapetalae</taxon>
        <taxon>asterids</taxon>
        <taxon>campanulids</taxon>
        <taxon>Aquifoliales</taxon>
        <taxon>Aquifoliaceae</taxon>
        <taxon>Ilex</taxon>
    </lineage>
</organism>
<comment type="caution">
    <text evidence="1">The sequence shown here is derived from an EMBL/GenBank/DDBJ whole genome shotgun (WGS) entry which is preliminary data.</text>
</comment>
<proteinExistence type="predicted"/>
<evidence type="ECO:0000313" key="1">
    <source>
        <dbReference type="EMBL" id="CAK9162002.1"/>
    </source>
</evidence>
<name>A0ABC8SY75_9AQUA</name>
<gene>
    <name evidence="1" type="ORF">ILEXP_LOCUS30834</name>
</gene>